<accession>A0A0A9Z3M7</accession>
<dbReference type="GO" id="GO:0008017">
    <property type="term" value="F:microtubule binding"/>
    <property type="evidence" value="ECO:0007669"/>
    <property type="project" value="InterPro"/>
</dbReference>
<organism evidence="7">
    <name type="scientific">Lygus hesperus</name>
    <name type="common">Western plant bug</name>
    <dbReference type="NCBI Taxonomy" id="30085"/>
    <lineage>
        <taxon>Eukaryota</taxon>
        <taxon>Metazoa</taxon>
        <taxon>Ecdysozoa</taxon>
        <taxon>Arthropoda</taxon>
        <taxon>Hexapoda</taxon>
        <taxon>Insecta</taxon>
        <taxon>Pterygota</taxon>
        <taxon>Neoptera</taxon>
        <taxon>Paraneoptera</taxon>
        <taxon>Hemiptera</taxon>
        <taxon>Heteroptera</taxon>
        <taxon>Panheteroptera</taxon>
        <taxon>Cimicomorpha</taxon>
        <taxon>Miridae</taxon>
        <taxon>Mirini</taxon>
        <taxon>Lygus</taxon>
    </lineage>
</organism>
<evidence type="ECO:0000256" key="1">
    <source>
        <dbReference type="ARBA" id="ARBA00004245"/>
    </source>
</evidence>
<gene>
    <name evidence="7" type="primary">KIFC3_0</name>
    <name evidence="7" type="ORF">CM83_6290</name>
</gene>
<dbReference type="SUPFAM" id="SSF52540">
    <property type="entry name" value="P-loop containing nucleoside triphosphate hydrolases"/>
    <property type="match status" value="1"/>
</dbReference>
<dbReference type="PANTHER" id="PTHR47972:SF28">
    <property type="entry name" value="KINESIN-LIKE PROTEIN KLP-3"/>
    <property type="match status" value="1"/>
</dbReference>
<dbReference type="GO" id="GO:0015630">
    <property type="term" value="C:microtubule cytoskeleton"/>
    <property type="evidence" value="ECO:0007669"/>
    <property type="project" value="TreeGrafter"/>
</dbReference>
<evidence type="ECO:0000256" key="5">
    <source>
        <dbReference type="PROSITE-ProRule" id="PRU00283"/>
    </source>
</evidence>
<dbReference type="SMART" id="SM00129">
    <property type="entry name" value="KISc"/>
    <property type="match status" value="1"/>
</dbReference>
<dbReference type="GO" id="GO:0003777">
    <property type="term" value="F:microtubule motor activity"/>
    <property type="evidence" value="ECO:0007669"/>
    <property type="project" value="InterPro"/>
</dbReference>
<sequence>METASSNRSEGETNMNEHSSRSHMILYIIVRTTNIQTNLQSYGKLSLVDLAGSERLDKSGAQGQAMKEAVSINKSLSALGDVIAGLAQSSKHIPFRNSVLTYLLQDSMAGQAKVLMFACVSPASYNISETGSTLAFASRARGIAFGQIRKNPTSATVGAGGSVASQK</sequence>
<dbReference type="PANTHER" id="PTHR47972">
    <property type="entry name" value="KINESIN-LIKE PROTEIN KLP-3"/>
    <property type="match status" value="1"/>
</dbReference>
<dbReference type="InterPro" id="IPR027640">
    <property type="entry name" value="Kinesin-like_fam"/>
</dbReference>
<name>A0A0A9Z3M7_LYGHE</name>
<keyword evidence="4" id="KW-0963">Cytoplasm</keyword>
<dbReference type="InterPro" id="IPR019821">
    <property type="entry name" value="Kinesin_motor_CS"/>
</dbReference>
<feature type="domain" description="Kinesin motor" evidence="6">
    <location>
        <begin position="1"/>
        <end position="143"/>
    </location>
</feature>
<dbReference type="InterPro" id="IPR001752">
    <property type="entry name" value="Kinesin_motor_dom"/>
</dbReference>
<reference evidence="7" key="1">
    <citation type="journal article" date="2014" name="PLoS ONE">
        <title>Transcriptome-Based Identification of ABC Transporters in the Western Tarnished Plant Bug Lygus hesperus.</title>
        <authorList>
            <person name="Hull J.J."/>
            <person name="Chaney K."/>
            <person name="Geib S.M."/>
            <person name="Fabrick J.A."/>
            <person name="Brent C.S."/>
            <person name="Walsh D."/>
            <person name="Lavine L.C."/>
        </authorList>
    </citation>
    <scope>NUCLEOTIDE SEQUENCE</scope>
</reference>
<protein>
    <submittedName>
        <fullName evidence="7">Kinesin-like protein KIFC3</fullName>
    </submittedName>
</protein>
<dbReference type="AlphaFoldDB" id="A0A0A9Z3M7"/>
<dbReference type="Pfam" id="PF00225">
    <property type="entry name" value="Kinesin"/>
    <property type="match status" value="1"/>
</dbReference>
<evidence type="ECO:0000259" key="6">
    <source>
        <dbReference type="PROSITE" id="PS50067"/>
    </source>
</evidence>
<keyword evidence="2" id="KW-0547">Nucleotide-binding</keyword>
<comment type="subcellular location">
    <subcellularLocation>
        <location evidence="1">Cytoplasm</location>
        <location evidence="1">Cytoskeleton</location>
    </subcellularLocation>
</comment>
<keyword evidence="3" id="KW-0067">ATP-binding</keyword>
<evidence type="ECO:0000256" key="4">
    <source>
        <dbReference type="ARBA" id="ARBA00023212"/>
    </source>
</evidence>
<evidence type="ECO:0000256" key="3">
    <source>
        <dbReference type="ARBA" id="ARBA00022840"/>
    </source>
</evidence>
<dbReference type="Gene3D" id="3.40.850.10">
    <property type="entry name" value="Kinesin motor domain"/>
    <property type="match status" value="1"/>
</dbReference>
<dbReference type="PRINTS" id="PR00380">
    <property type="entry name" value="KINESINHEAVY"/>
</dbReference>
<evidence type="ECO:0000256" key="2">
    <source>
        <dbReference type="ARBA" id="ARBA00022741"/>
    </source>
</evidence>
<dbReference type="InterPro" id="IPR027417">
    <property type="entry name" value="P-loop_NTPase"/>
</dbReference>
<dbReference type="GO" id="GO:0005524">
    <property type="term" value="F:ATP binding"/>
    <property type="evidence" value="ECO:0007669"/>
    <property type="project" value="UniProtKB-KW"/>
</dbReference>
<dbReference type="PROSITE" id="PS00411">
    <property type="entry name" value="KINESIN_MOTOR_1"/>
    <property type="match status" value="1"/>
</dbReference>
<dbReference type="PROSITE" id="PS50067">
    <property type="entry name" value="KINESIN_MOTOR_2"/>
    <property type="match status" value="1"/>
</dbReference>
<comment type="similarity">
    <text evidence="5">Belongs to the TRAFAC class myosin-kinesin ATPase superfamily. Kinesin family.</text>
</comment>
<reference evidence="7" key="2">
    <citation type="submission" date="2014-07" db="EMBL/GenBank/DDBJ databases">
        <authorList>
            <person name="Hull J."/>
        </authorList>
    </citation>
    <scope>NUCLEOTIDE SEQUENCE</scope>
</reference>
<keyword evidence="4" id="KW-0206">Cytoskeleton</keyword>
<proteinExistence type="inferred from homology"/>
<dbReference type="GO" id="GO:0007018">
    <property type="term" value="P:microtubule-based movement"/>
    <property type="evidence" value="ECO:0007669"/>
    <property type="project" value="InterPro"/>
</dbReference>
<comment type="caution">
    <text evidence="5">Lacks conserved residue(s) required for the propagation of feature annotation.</text>
</comment>
<dbReference type="InterPro" id="IPR036961">
    <property type="entry name" value="Kinesin_motor_dom_sf"/>
</dbReference>
<evidence type="ECO:0000313" key="7">
    <source>
        <dbReference type="EMBL" id="JAG37948.1"/>
    </source>
</evidence>
<dbReference type="EMBL" id="GBHO01005656">
    <property type="protein sequence ID" value="JAG37948.1"/>
    <property type="molecule type" value="Transcribed_RNA"/>
</dbReference>